<keyword evidence="1" id="KW-1133">Transmembrane helix</keyword>
<keyword evidence="1" id="KW-0472">Membrane</keyword>
<feature type="transmembrane region" description="Helical" evidence="1">
    <location>
        <begin position="7"/>
        <end position="27"/>
    </location>
</feature>
<evidence type="ECO:0000313" key="2">
    <source>
        <dbReference type="EMBL" id="KKK64247.1"/>
    </source>
</evidence>
<dbReference type="EMBL" id="LAZR01061110">
    <property type="protein sequence ID" value="KKK64247.1"/>
    <property type="molecule type" value="Genomic_DNA"/>
</dbReference>
<comment type="caution">
    <text evidence="2">The sequence shown here is derived from an EMBL/GenBank/DDBJ whole genome shotgun (WGS) entry which is preliminary data.</text>
</comment>
<sequence length="58" mass="6687">MEHIKRFLIGLTFLAFCGGVAFGLVWVLENYAIYFFGVTGLIVTYLIGFVLRKIQRDR</sequence>
<keyword evidence="1" id="KW-0812">Transmembrane</keyword>
<evidence type="ECO:0000256" key="1">
    <source>
        <dbReference type="SAM" id="Phobius"/>
    </source>
</evidence>
<reference evidence="2" key="1">
    <citation type="journal article" date="2015" name="Nature">
        <title>Complex archaea that bridge the gap between prokaryotes and eukaryotes.</title>
        <authorList>
            <person name="Spang A."/>
            <person name="Saw J.H."/>
            <person name="Jorgensen S.L."/>
            <person name="Zaremba-Niedzwiedzka K."/>
            <person name="Martijn J."/>
            <person name="Lind A.E."/>
            <person name="van Eijk R."/>
            <person name="Schleper C."/>
            <person name="Guy L."/>
            <person name="Ettema T.J."/>
        </authorList>
    </citation>
    <scope>NUCLEOTIDE SEQUENCE</scope>
</reference>
<gene>
    <name evidence="2" type="ORF">LCGC14_2986170</name>
</gene>
<organism evidence="2">
    <name type="scientific">marine sediment metagenome</name>
    <dbReference type="NCBI Taxonomy" id="412755"/>
    <lineage>
        <taxon>unclassified sequences</taxon>
        <taxon>metagenomes</taxon>
        <taxon>ecological metagenomes</taxon>
    </lineage>
</organism>
<name>A0A0F8X552_9ZZZZ</name>
<protein>
    <submittedName>
        <fullName evidence="2">Uncharacterized protein</fullName>
    </submittedName>
</protein>
<dbReference type="AlphaFoldDB" id="A0A0F8X552"/>
<accession>A0A0F8X552</accession>
<proteinExistence type="predicted"/>
<feature type="transmembrane region" description="Helical" evidence="1">
    <location>
        <begin position="33"/>
        <end position="51"/>
    </location>
</feature>